<accession>A0A653CI06</accession>
<proteinExistence type="predicted"/>
<keyword evidence="3" id="KW-1185">Reference proteome</keyword>
<organism evidence="2 3">
    <name type="scientific">Callosobruchus maculatus</name>
    <name type="common">Southern cowpea weevil</name>
    <name type="synonym">Pulse bruchid</name>
    <dbReference type="NCBI Taxonomy" id="64391"/>
    <lineage>
        <taxon>Eukaryota</taxon>
        <taxon>Metazoa</taxon>
        <taxon>Ecdysozoa</taxon>
        <taxon>Arthropoda</taxon>
        <taxon>Hexapoda</taxon>
        <taxon>Insecta</taxon>
        <taxon>Pterygota</taxon>
        <taxon>Neoptera</taxon>
        <taxon>Endopterygota</taxon>
        <taxon>Coleoptera</taxon>
        <taxon>Polyphaga</taxon>
        <taxon>Cucujiformia</taxon>
        <taxon>Chrysomeloidea</taxon>
        <taxon>Chrysomelidae</taxon>
        <taxon>Bruchinae</taxon>
        <taxon>Bruchini</taxon>
        <taxon>Callosobruchus</taxon>
    </lineage>
</organism>
<dbReference type="AlphaFoldDB" id="A0A653CI06"/>
<sequence length="116" mass="13376">MQLIFIGILLLVFGHKHYNECAKYWGLTLPQYLQIIFGGTEGIDDNVVWSVRHCLRYKYSSWFIRMANFTSDEIDNSDPCFLELAYETPKEKITAAAIDKCFDAATNPDPNIIYVD</sequence>
<protein>
    <submittedName>
        <fullName evidence="2">Uncharacterized protein</fullName>
    </submittedName>
</protein>
<reference evidence="2 3" key="1">
    <citation type="submission" date="2019-01" db="EMBL/GenBank/DDBJ databases">
        <authorList>
            <person name="Sayadi A."/>
        </authorList>
    </citation>
    <scope>NUCLEOTIDE SEQUENCE [LARGE SCALE GENOMIC DNA]</scope>
</reference>
<name>A0A653CI06_CALMS</name>
<evidence type="ECO:0000256" key="1">
    <source>
        <dbReference type="SAM" id="SignalP"/>
    </source>
</evidence>
<keyword evidence="1" id="KW-0732">Signal</keyword>
<dbReference type="Proteomes" id="UP000410492">
    <property type="component" value="Unassembled WGS sequence"/>
</dbReference>
<evidence type="ECO:0000313" key="3">
    <source>
        <dbReference type="Proteomes" id="UP000410492"/>
    </source>
</evidence>
<dbReference type="OrthoDB" id="10693961at2759"/>
<gene>
    <name evidence="2" type="ORF">CALMAC_LOCUS9140</name>
</gene>
<evidence type="ECO:0000313" key="2">
    <source>
        <dbReference type="EMBL" id="VEN47336.1"/>
    </source>
</evidence>
<feature type="signal peptide" evidence="1">
    <location>
        <begin position="1"/>
        <end position="21"/>
    </location>
</feature>
<dbReference type="EMBL" id="CAACVG010007845">
    <property type="protein sequence ID" value="VEN47336.1"/>
    <property type="molecule type" value="Genomic_DNA"/>
</dbReference>
<feature type="chain" id="PRO_5025042890" evidence="1">
    <location>
        <begin position="22"/>
        <end position="116"/>
    </location>
</feature>